<evidence type="ECO:0000256" key="1">
    <source>
        <dbReference type="ARBA" id="ARBA00022857"/>
    </source>
</evidence>
<dbReference type="SUPFAM" id="SSF51735">
    <property type="entry name" value="NAD(P)-binding Rossmann-fold domains"/>
    <property type="match status" value="1"/>
</dbReference>
<protein>
    <submittedName>
        <fullName evidence="4">NAD(P)-binding protein</fullName>
    </submittedName>
</protein>
<dbReference type="PANTHER" id="PTHR47706">
    <property type="entry name" value="NMRA-LIKE FAMILY PROTEIN"/>
    <property type="match status" value="1"/>
</dbReference>
<keyword evidence="5" id="KW-1185">Reference proteome</keyword>
<evidence type="ECO:0000313" key="4">
    <source>
        <dbReference type="EMBL" id="PMD34943.1"/>
    </source>
</evidence>
<name>A0A2J6R8Y2_HYAVF</name>
<sequence>MSSVTQIAIAGFTGKMARLITNSLLTRHPNIQIHGLCRSPSKVDTKLLSNPNIKVFKADSTDAAALRRGLAGTSVCICCYLGSKDLMIDGQKTLIDACIAENVPRYIASDWSLDFRGLKIGDHPNKDPMKHVQAYLEEKEAAGKIQGVHVLNGAFTEVMWAPFLGVADAKEGVFRYFGTGDEKYDMTTYADAAAFTAEVAADPTAIGFINVLGDRKSAKEMAELYQKVYGVEPKIQRLGSLEDLYEKMTAVFEEQGPSSYAWMGMFYQYWMTNGKTSLGKLDNERYPVVKPKDLETFLKGYTKDTVGDSRQF</sequence>
<proteinExistence type="predicted"/>
<evidence type="ECO:0000259" key="3">
    <source>
        <dbReference type="Pfam" id="PF05368"/>
    </source>
</evidence>
<dbReference type="InterPro" id="IPR051609">
    <property type="entry name" value="NmrA/Isoflavone_reductase-like"/>
</dbReference>
<dbReference type="Gene3D" id="3.40.50.720">
    <property type="entry name" value="NAD(P)-binding Rossmann-like Domain"/>
    <property type="match status" value="1"/>
</dbReference>
<dbReference type="PANTHER" id="PTHR47706:SF9">
    <property type="entry name" value="NMRA-LIKE DOMAIN-CONTAINING PROTEIN-RELATED"/>
    <property type="match status" value="1"/>
</dbReference>
<dbReference type="InterPro" id="IPR008030">
    <property type="entry name" value="NmrA-like"/>
</dbReference>
<accession>A0A2J6R8Y2</accession>
<dbReference type="OrthoDB" id="419598at2759"/>
<evidence type="ECO:0000313" key="5">
    <source>
        <dbReference type="Proteomes" id="UP000235786"/>
    </source>
</evidence>
<dbReference type="STRING" id="1149755.A0A2J6R8Y2"/>
<dbReference type="Pfam" id="PF05368">
    <property type="entry name" value="NmrA"/>
    <property type="match status" value="1"/>
</dbReference>
<reference evidence="4 5" key="1">
    <citation type="submission" date="2016-04" db="EMBL/GenBank/DDBJ databases">
        <title>A degradative enzymes factory behind the ericoid mycorrhizal symbiosis.</title>
        <authorList>
            <consortium name="DOE Joint Genome Institute"/>
            <person name="Martino E."/>
            <person name="Morin E."/>
            <person name="Grelet G."/>
            <person name="Kuo A."/>
            <person name="Kohler A."/>
            <person name="Daghino S."/>
            <person name="Barry K."/>
            <person name="Choi C."/>
            <person name="Cichocki N."/>
            <person name="Clum A."/>
            <person name="Copeland A."/>
            <person name="Hainaut M."/>
            <person name="Haridas S."/>
            <person name="Labutti K."/>
            <person name="Lindquist E."/>
            <person name="Lipzen A."/>
            <person name="Khouja H.-R."/>
            <person name="Murat C."/>
            <person name="Ohm R."/>
            <person name="Olson A."/>
            <person name="Spatafora J."/>
            <person name="Veneault-Fourrey C."/>
            <person name="Henrissat B."/>
            <person name="Grigoriev I."/>
            <person name="Martin F."/>
            <person name="Perotto S."/>
        </authorList>
    </citation>
    <scope>NUCLEOTIDE SEQUENCE [LARGE SCALE GENOMIC DNA]</scope>
    <source>
        <strain evidence="4 5">F</strain>
    </source>
</reference>
<organism evidence="4 5">
    <name type="scientific">Hyaloscypha variabilis (strain UAMH 11265 / GT02V1 / F)</name>
    <name type="common">Meliniomyces variabilis</name>
    <dbReference type="NCBI Taxonomy" id="1149755"/>
    <lineage>
        <taxon>Eukaryota</taxon>
        <taxon>Fungi</taxon>
        <taxon>Dikarya</taxon>
        <taxon>Ascomycota</taxon>
        <taxon>Pezizomycotina</taxon>
        <taxon>Leotiomycetes</taxon>
        <taxon>Helotiales</taxon>
        <taxon>Hyaloscyphaceae</taxon>
        <taxon>Hyaloscypha</taxon>
        <taxon>Hyaloscypha variabilis</taxon>
    </lineage>
</organism>
<feature type="domain" description="NmrA-like" evidence="3">
    <location>
        <begin position="6"/>
        <end position="265"/>
    </location>
</feature>
<dbReference type="EMBL" id="KZ613953">
    <property type="protein sequence ID" value="PMD34943.1"/>
    <property type="molecule type" value="Genomic_DNA"/>
</dbReference>
<dbReference type="Proteomes" id="UP000235786">
    <property type="component" value="Unassembled WGS sequence"/>
</dbReference>
<dbReference type="AlphaFoldDB" id="A0A2J6R8Y2"/>
<dbReference type="GO" id="GO:0016491">
    <property type="term" value="F:oxidoreductase activity"/>
    <property type="evidence" value="ECO:0007669"/>
    <property type="project" value="UniProtKB-KW"/>
</dbReference>
<gene>
    <name evidence="4" type="ORF">L207DRAFT_557294</name>
</gene>
<evidence type="ECO:0000256" key="2">
    <source>
        <dbReference type="ARBA" id="ARBA00023002"/>
    </source>
</evidence>
<keyword evidence="1" id="KW-0521">NADP</keyword>
<dbReference type="InterPro" id="IPR036291">
    <property type="entry name" value="NAD(P)-bd_dom_sf"/>
</dbReference>
<keyword evidence="2" id="KW-0560">Oxidoreductase</keyword>